<name>A0A0V1L7L2_9BILA</name>
<dbReference type="Proteomes" id="UP000054721">
    <property type="component" value="Unassembled WGS sequence"/>
</dbReference>
<evidence type="ECO:0000313" key="2">
    <source>
        <dbReference type="Proteomes" id="UP000054721"/>
    </source>
</evidence>
<comment type="caution">
    <text evidence="1">The sequence shown here is derived from an EMBL/GenBank/DDBJ whole genome shotgun (WGS) entry which is preliminary data.</text>
</comment>
<protein>
    <submittedName>
        <fullName evidence="1">Uncharacterized protein</fullName>
    </submittedName>
</protein>
<proteinExistence type="predicted"/>
<sequence length="64" mass="7375">MLIRGAVDVVNTLMTCVENFQITYKALRNDVSSWGRFSTPTCENNESNKKAWPILVKWKIKSLK</sequence>
<keyword evidence="2" id="KW-1185">Reference proteome</keyword>
<accession>A0A0V1L7L2</accession>
<evidence type="ECO:0000313" key="1">
    <source>
        <dbReference type="EMBL" id="KRZ55414.1"/>
    </source>
</evidence>
<dbReference type="AlphaFoldDB" id="A0A0V1L7L2"/>
<dbReference type="EMBL" id="JYDW01000115">
    <property type="protein sequence ID" value="KRZ55414.1"/>
    <property type="molecule type" value="Genomic_DNA"/>
</dbReference>
<gene>
    <name evidence="1" type="ORF">T02_11466</name>
</gene>
<organism evidence="1 2">
    <name type="scientific">Trichinella nativa</name>
    <dbReference type="NCBI Taxonomy" id="6335"/>
    <lineage>
        <taxon>Eukaryota</taxon>
        <taxon>Metazoa</taxon>
        <taxon>Ecdysozoa</taxon>
        <taxon>Nematoda</taxon>
        <taxon>Enoplea</taxon>
        <taxon>Dorylaimia</taxon>
        <taxon>Trichinellida</taxon>
        <taxon>Trichinellidae</taxon>
        <taxon>Trichinella</taxon>
    </lineage>
</organism>
<reference evidence="1 2" key="1">
    <citation type="submission" date="2015-05" db="EMBL/GenBank/DDBJ databases">
        <title>Evolution of Trichinella species and genotypes.</title>
        <authorList>
            <person name="Korhonen P.K."/>
            <person name="Edoardo P."/>
            <person name="Giuseppe L.R."/>
            <person name="Gasser R.B."/>
        </authorList>
    </citation>
    <scope>NUCLEOTIDE SEQUENCE [LARGE SCALE GENOMIC DNA]</scope>
    <source>
        <strain evidence="1">ISS10</strain>
    </source>
</reference>